<keyword evidence="2" id="KW-1185">Reference proteome</keyword>
<comment type="caution">
    <text evidence="1">The sequence shown here is derived from an EMBL/GenBank/DDBJ whole genome shotgun (WGS) entry which is preliminary data.</text>
</comment>
<gene>
    <name evidence="1" type="ORF">PsYK624_170290</name>
</gene>
<proteinExistence type="predicted"/>
<sequence length="141" mass="15306">MAVTLVRARAGGAIAATQAVPVPVYNESRGVFAIVDGALTAHQLSEMLRKPYASALPFARGRSARGGRRGPHTARCRANDRRRVGDMRGRWATAQRGSSASAWQLHVGIVGFRTQSRSLRRSECERMAAVSSQTSLRYPLS</sequence>
<dbReference type="Proteomes" id="UP000703269">
    <property type="component" value="Unassembled WGS sequence"/>
</dbReference>
<dbReference type="AlphaFoldDB" id="A0A9P3GRY3"/>
<protein>
    <submittedName>
        <fullName evidence="1">Uncharacterized protein</fullName>
    </submittedName>
</protein>
<evidence type="ECO:0000313" key="2">
    <source>
        <dbReference type="Proteomes" id="UP000703269"/>
    </source>
</evidence>
<evidence type="ECO:0000313" key="1">
    <source>
        <dbReference type="EMBL" id="GJF00729.1"/>
    </source>
</evidence>
<reference evidence="1 2" key="1">
    <citation type="submission" date="2021-08" db="EMBL/GenBank/DDBJ databases">
        <title>Draft Genome Sequence of Phanerochaete sordida strain YK-624.</title>
        <authorList>
            <person name="Mori T."/>
            <person name="Dohra H."/>
            <person name="Suzuki T."/>
            <person name="Kawagishi H."/>
            <person name="Hirai H."/>
        </authorList>
    </citation>
    <scope>NUCLEOTIDE SEQUENCE [LARGE SCALE GENOMIC DNA]</scope>
    <source>
        <strain evidence="1 2">YK-624</strain>
    </source>
</reference>
<name>A0A9P3GRY3_9APHY</name>
<accession>A0A9P3GRY3</accession>
<organism evidence="1 2">
    <name type="scientific">Phanerochaete sordida</name>
    <dbReference type="NCBI Taxonomy" id="48140"/>
    <lineage>
        <taxon>Eukaryota</taxon>
        <taxon>Fungi</taxon>
        <taxon>Dikarya</taxon>
        <taxon>Basidiomycota</taxon>
        <taxon>Agaricomycotina</taxon>
        <taxon>Agaricomycetes</taxon>
        <taxon>Polyporales</taxon>
        <taxon>Phanerochaetaceae</taxon>
        <taxon>Phanerochaete</taxon>
    </lineage>
</organism>
<dbReference type="EMBL" id="BPQB01000190">
    <property type="protein sequence ID" value="GJF00729.1"/>
    <property type="molecule type" value="Genomic_DNA"/>
</dbReference>